<dbReference type="Gene3D" id="2.30.30.40">
    <property type="entry name" value="SH3 Domains"/>
    <property type="match status" value="3"/>
</dbReference>
<gene>
    <name evidence="3" type="ORF">EOK75_05870</name>
</gene>
<feature type="chain" id="PRO_5020535635" description="SH3b domain-containing protein" evidence="1">
    <location>
        <begin position="24"/>
        <end position="371"/>
    </location>
</feature>
<evidence type="ECO:0000256" key="1">
    <source>
        <dbReference type="SAM" id="SignalP"/>
    </source>
</evidence>
<name>A0A4P8EF90_9RHOB</name>
<sequence>MSRLFSAAHMSLLALSLTVSASAASAEMMEVVGIADGDTLNVRQGPSASSADIGDLEEHTMVEVLGRNFAQTWAQIQYRGQLGWVSTAYLASSAPPRAVIGVNVVTGIAADDPDGGLVVRGGAGTEFAAIGALRNETLVHVIQMAEGGTWAMIGFGGNVGWVSTAYLTAANTLSTPSDGVDPYIAPDGGPLPAVFTVTGVAAGDKLWVRDAPNITGTRLGGLSPNSVVSLNRRASGDWGQITLNGQIGYVHMGYVTRASEGGGNTTVNGFPLGLTCRGTEPFWTLTIAEDRTVEYTSLVNGADPITSLTQTTPSIGGGYPYTFGAQRYSGTLDQTACSDGMSDISYSMSLTLTRVINGGGSETLYGCCNVE</sequence>
<evidence type="ECO:0000313" key="4">
    <source>
        <dbReference type="Proteomes" id="UP000298631"/>
    </source>
</evidence>
<dbReference type="PROSITE" id="PS51781">
    <property type="entry name" value="SH3B"/>
    <property type="match status" value="2"/>
</dbReference>
<keyword evidence="1" id="KW-0732">Signal</keyword>
<dbReference type="Pfam" id="PF08239">
    <property type="entry name" value="SH3_3"/>
    <property type="match status" value="3"/>
</dbReference>
<protein>
    <recommendedName>
        <fullName evidence="2">SH3b domain-containing protein</fullName>
    </recommendedName>
</protein>
<dbReference type="SMART" id="SM00287">
    <property type="entry name" value="SH3b"/>
    <property type="match status" value="3"/>
</dbReference>
<dbReference type="AlphaFoldDB" id="A0A4P8EF90"/>
<dbReference type="OrthoDB" id="5489750at2"/>
<reference evidence="3 4" key="1">
    <citation type="submission" date="2019-05" db="EMBL/GenBank/DDBJ databases">
        <title>Pseudorhodobacter turbinis sp. nov., isolated from the gut of the Korean turban shell.</title>
        <authorList>
            <person name="Jeong Y.-S."/>
            <person name="Kang W.-R."/>
            <person name="Bae J.-W."/>
        </authorList>
    </citation>
    <scope>NUCLEOTIDE SEQUENCE [LARGE SCALE GENOMIC DNA]</scope>
    <source>
        <strain evidence="3 4">S12M18</strain>
    </source>
</reference>
<dbReference type="InterPro" id="IPR052354">
    <property type="entry name" value="Cell_Wall_Dynamics_Protein"/>
</dbReference>
<dbReference type="PANTHER" id="PTHR34408">
    <property type="entry name" value="FAMILY PROTEIN, PUTATIVE-RELATED"/>
    <property type="match status" value="1"/>
</dbReference>
<feature type="domain" description="SH3b" evidence="2">
    <location>
        <begin position="192"/>
        <end position="259"/>
    </location>
</feature>
<proteinExistence type="predicted"/>
<keyword evidence="4" id="KW-1185">Reference proteome</keyword>
<dbReference type="Proteomes" id="UP000298631">
    <property type="component" value="Chromosome"/>
</dbReference>
<dbReference type="KEGG" id="pseb:EOK75_05870"/>
<dbReference type="RefSeq" id="WP_137193025.1">
    <property type="nucleotide sequence ID" value="NZ_CP039964.1"/>
</dbReference>
<feature type="signal peptide" evidence="1">
    <location>
        <begin position="1"/>
        <end position="23"/>
    </location>
</feature>
<accession>A0A4P8EF90</accession>
<dbReference type="InterPro" id="IPR003646">
    <property type="entry name" value="SH3-like_bac-type"/>
</dbReference>
<dbReference type="PANTHER" id="PTHR34408:SF1">
    <property type="entry name" value="GLYCOSYL HYDROLASE FAMILY 19 DOMAIN-CONTAINING PROTEIN HI_1415"/>
    <property type="match status" value="1"/>
</dbReference>
<organism evidence="3 4">
    <name type="scientific">Pseudorhodobacter turbinis</name>
    <dbReference type="NCBI Taxonomy" id="2500533"/>
    <lineage>
        <taxon>Bacteria</taxon>
        <taxon>Pseudomonadati</taxon>
        <taxon>Pseudomonadota</taxon>
        <taxon>Alphaproteobacteria</taxon>
        <taxon>Rhodobacterales</taxon>
        <taxon>Paracoccaceae</taxon>
        <taxon>Pseudorhodobacter</taxon>
    </lineage>
</organism>
<evidence type="ECO:0000313" key="3">
    <source>
        <dbReference type="EMBL" id="QCO55343.1"/>
    </source>
</evidence>
<feature type="domain" description="SH3b" evidence="2">
    <location>
        <begin position="27"/>
        <end position="94"/>
    </location>
</feature>
<dbReference type="EMBL" id="CP039964">
    <property type="protein sequence ID" value="QCO55343.1"/>
    <property type="molecule type" value="Genomic_DNA"/>
</dbReference>
<evidence type="ECO:0000259" key="2">
    <source>
        <dbReference type="PROSITE" id="PS51781"/>
    </source>
</evidence>